<dbReference type="InParanoid" id="A0A3B1IIQ2"/>
<reference evidence="2" key="3">
    <citation type="submission" date="2025-08" db="UniProtKB">
        <authorList>
            <consortium name="Ensembl"/>
        </authorList>
    </citation>
    <scope>IDENTIFICATION</scope>
</reference>
<sequence length="456" mass="53089">MQFFNLGESFIQMVKTLYNDINSSVKMCNGMSSRFCIRRGIHQGCPIAPLIFILSTQVLALLIEQSPLKGITIGDRDIKNFQLADDTIQTLFVDNKFEIAHAFKAVQTFSKYSGLCLNLNKCELFSLKDDDLKLLISLLKKTITYLGIVISKNQKNRSEQNYMDIINKIQKRFNIWFGLVWFGWLSIHGRVLLSKAEGLSRAAYMFPSLEVPKSTTDLLDRRLFNIIWTKKAHLVRKDVLKKDLSHGGLNVLDFTTLNQIIKINWIKNCLKNPSCVWYAIPNLMFNKLGGLNFLLKCPYKISKLPIKLSAFHQQSLLNWLLIYKHNFSPHRFLLWTMNIFPLTRKPYFLSRYSERVYILFSIYLTKMVFCFLFPSSAPRKETSVQKHNFWYSDATLSIDHSIYTEGIDTLDTKCNNQHIKYSIQKTCYLNTPTYISNIRGHLIWALPHKYVINNKI</sequence>
<accession>A0A3B1IIQ2</accession>
<dbReference type="Ensembl" id="ENSAMXT00000052228.1">
    <property type="protein sequence ID" value="ENSAMXP00000029581.1"/>
    <property type="gene ID" value="ENSAMXG00000043150.1"/>
</dbReference>
<reference evidence="3" key="1">
    <citation type="submission" date="2013-03" db="EMBL/GenBank/DDBJ databases">
        <authorList>
            <person name="Jeffery W."/>
            <person name="Warren W."/>
            <person name="Wilson R.K."/>
        </authorList>
    </citation>
    <scope>NUCLEOTIDE SEQUENCE</scope>
    <source>
        <strain evidence="3">female</strain>
    </source>
</reference>
<protein>
    <recommendedName>
        <fullName evidence="1">Reverse transcriptase domain-containing protein</fullName>
    </recommendedName>
</protein>
<evidence type="ECO:0000259" key="1">
    <source>
        <dbReference type="Pfam" id="PF00078"/>
    </source>
</evidence>
<keyword evidence="3" id="KW-1185">Reference proteome</keyword>
<organism evidence="2 3">
    <name type="scientific">Astyanax mexicanus</name>
    <name type="common">Blind cave fish</name>
    <name type="synonym">Astyanax fasciatus mexicanus</name>
    <dbReference type="NCBI Taxonomy" id="7994"/>
    <lineage>
        <taxon>Eukaryota</taxon>
        <taxon>Metazoa</taxon>
        <taxon>Chordata</taxon>
        <taxon>Craniata</taxon>
        <taxon>Vertebrata</taxon>
        <taxon>Euteleostomi</taxon>
        <taxon>Actinopterygii</taxon>
        <taxon>Neopterygii</taxon>
        <taxon>Teleostei</taxon>
        <taxon>Ostariophysi</taxon>
        <taxon>Characiformes</taxon>
        <taxon>Characoidei</taxon>
        <taxon>Acestrorhamphidae</taxon>
        <taxon>Acestrorhamphinae</taxon>
        <taxon>Astyanax</taxon>
    </lineage>
</organism>
<proteinExistence type="predicted"/>
<dbReference type="Proteomes" id="UP000018467">
    <property type="component" value="Unassembled WGS sequence"/>
</dbReference>
<evidence type="ECO:0000313" key="2">
    <source>
        <dbReference type="Ensembl" id="ENSAMXP00000029581.1"/>
    </source>
</evidence>
<dbReference type="InterPro" id="IPR000477">
    <property type="entry name" value="RT_dom"/>
</dbReference>
<evidence type="ECO:0000313" key="3">
    <source>
        <dbReference type="Proteomes" id="UP000018467"/>
    </source>
</evidence>
<dbReference type="PANTHER" id="PTHR31635">
    <property type="entry name" value="REVERSE TRANSCRIPTASE DOMAIN-CONTAINING PROTEIN-RELATED"/>
    <property type="match status" value="1"/>
</dbReference>
<reference evidence="3" key="2">
    <citation type="journal article" date="2014" name="Nat. Commun.">
        <title>The cavefish genome reveals candidate genes for eye loss.</title>
        <authorList>
            <person name="McGaugh S.E."/>
            <person name="Gross J.B."/>
            <person name="Aken B."/>
            <person name="Blin M."/>
            <person name="Borowsky R."/>
            <person name="Chalopin D."/>
            <person name="Hinaux H."/>
            <person name="Jeffery W.R."/>
            <person name="Keene A."/>
            <person name="Ma L."/>
            <person name="Minx P."/>
            <person name="Murphy D."/>
            <person name="O'Quin K.E."/>
            <person name="Retaux S."/>
            <person name="Rohner N."/>
            <person name="Searle S.M."/>
            <person name="Stahl B.A."/>
            <person name="Tabin C."/>
            <person name="Volff J.N."/>
            <person name="Yoshizawa M."/>
            <person name="Warren W.C."/>
        </authorList>
    </citation>
    <scope>NUCLEOTIDE SEQUENCE [LARGE SCALE GENOMIC DNA]</scope>
    <source>
        <strain evidence="3">female</strain>
    </source>
</reference>
<feature type="domain" description="Reverse transcriptase" evidence="1">
    <location>
        <begin position="13"/>
        <end position="150"/>
    </location>
</feature>
<dbReference type="GeneTree" id="ENSGT00940000163737"/>
<dbReference type="Pfam" id="PF00078">
    <property type="entry name" value="RVT_1"/>
    <property type="match status" value="1"/>
</dbReference>
<reference evidence="2" key="4">
    <citation type="submission" date="2025-09" db="UniProtKB">
        <authorList>
            <consortium name="Ensembl"/>
        </authorList>
    </citation>
    <scope>IDENTIFICATION</scope>
</reference>
<name>A0A3B1IIQ2_ASTMX</name>
<dbReference type="AlphaFoldDB" id="A0A3B1IIQ2"/>
<dbReference type="PANTHER" id="PTHR31635:SF196">
    <property type="entry name" value="REVERSE TRANSCRIPTASE DOMAIN-CONTAINING PROTEIN-RELATED"/>
    <property type="match status" value="1"/>
</dbReference>